<dbReference type="Proteomes" id="UP001189429">
    <property type="component" value="Unassembled WGS sequence"/>
</dbReference>
<gene>
    <name evidence="2" type="ORF">PCOR1329_LOCUS37752</name>
</gene>
<keyword evidence="3" id="KW-1185">Reference proteome</keyword>
<evidence type="ECO:0000256" key="1">
    <source>
        <dbReference type="SAM" id="MobiDB-lite"/>
    </source>
</evidence>
<dbReference type="EMBL" id="CAUYUJ010014575">
    <property type="protein sequence ID" value="CAK0843403.1"/>
    <property type="molecule type" value="Genomic_DNA"/>
</dbReference>
<proteinExistence type="predicted"/>
<protein>
    <submittedName>
        <fullName evidence="2">Uncharacterized protein</fullName>
    </submittedName>
</protein>
<feature type="compositionally biased region" description="Low complexity" evidence="1">
    <location>
        <begin position="173"/>
        <end position="182"/>
    </location>
</feature>
<accession>A0ABN9TCH8</accession>
<evidence type="ECO:0000313" key="3">
    <source>
        <dbReference type="Proteomes" id="UP001189429"/>
    </source>
</evidence>
<feature type="non-terminal residue" evidence="2">
    <location>
        <position position="190"/>
    </location>
</feature>
<comment type="caution">
    <text evidence="2">The sequence shown here is derived from an EMBL/GenBank/DDBJ whole genome shotgun (WGS) entry which is preliminary data.</text>
</comment>
<evidence type="ECO:0000313" key="2">
    <source>
        <dbReference type="EMBL" id="CAK0843403.1"/>
    </source>
</evidence>
<feature type="region of interest" description="Disordered" evidence="1">
    <location>
        <begin position="170"/>
        <end position="190"/>
    </location>
</feature>
<reference evidence="2" key="1">
    <citation type="submission" date="2023-10" db="EMBL/GenBank/DDBJ databases">
        <authorList>
            <person name="Chen Y."/>
            <person name="Shah S."/>
            <person name="Dougan E. K."/>
            <person name="Thang M."/>
            <person name="Chan C."/>
        </authorList>
    </citation>
    <scope>NUCLEOTIDE SEQUENCE [LARGE SCALE GENOMIC DNA]</scope>
</reference>
<name>A0ABN9TCH8_9DINO</name>
<sequence length="190" mass="20021">MGSAVPAGYANAQMRTVVIDGFRSGAMPFEGDGDAQRKDVKVTPAHVAAAMRAQSAAAALDERIADGPIDVAIGDGTIEEKLQGAMEAMKGGAMDDKTADLGFATFYGLILDWGVKRVLAKVITAAKLLAYQMAITRGRMADAGNIAEKRDLNGGKDVKEHELEMVMKEADVTQRGAGAAQRTARRPLGE</sequence>
<organism evidence="2 3">
    <name type="scientific">Prorocentrum cordatum</name>
    <dbReference type="NCBI Taxonomy" id="2364126"/>
    <lineage>
        <taxon>Eukaryota</taxon>
        <taxon>Sar</taxon>
        <taxon>Alveolata</taxon>
        <taxon>Dinophyceae</taxon>
        <taxon>Prorocentrales</taxon>
        <taxon>Prorocentraceae</taxon>
        <taxon>Prorocentrum</taxon>
    </lineage>
</organism>